<evidence type="ECO:0000313" key="3">
    <source>
        <dbReference type="EMBL" id="SFI47402.1"/>
    </source>
</evidence>
<reference evidence="4" key="1">
    <citation type="submission" date="2016-10" db="EMBL/GenBank/DDBJ databases">
        <authorList>
            <person name="Varghese N."/>
            <person name="Submissions S."/>
        </authorList>
    </citation>
    <scope>NUCLEOTIDE SEQUENCE [LARGE SCALE GENOMIC DNA]</scope>
    <source>
        <strain evidence="4">LMG 22563</strain>
    </source>
</reference>
<proteinExistence type="predicted"/>
<dbReference type="Proteomes" id="UP000183018">
    <property type="component" value="Unassembled WGS sequence"/>
</dbReference>
<evidence type="ECO:0000313" key="4">
    <source>
        <dbReference type="Proteomes" id="UP000183018"/>
    </source>
</evidence>
<dbReference type="SUPFAM" id="SSF54427">
    <property type="entry name" value="NTF2-like"/>
    <property type="match status" value="1"/>
</dbReference>
<organism evidence="3 4">
    <name type="scientific">Phytopseudomonas argentinensis</name>
    <dbReference type="NCBI Taxonomy" id="289370"/>
    <lineage>
        <taxon>Bacteria</taxon>
        <taxon>Pseudomonadati</taxon>
        <taxon>Pseudomonadota</taxon>
        <taxon>Gammaproteobacteria</taxon>
        <taxon>Pseudomonadales</taxon>
        <taxon>Pseudomonadaceae</taxon>
        <taxon>Phytopseudomonas</taxon>
    </lineage>
</organism>
<sequence length="146" mass="16196">MKKLKLLVVLVGFLCLFTGYVAAAPADESDVAAAVDKLTQAMLHKDIAQLETLTADNLTYGHSSGNIQDKKAFISDIETGKSAFKELKMLNQKITLSGDVAMVRHHFSAQAISKEKGIVPTEIENFQIWQKQDGKWLLIGRQAFRF</sequence>
<dbReference type="InterPro" id="IPR027843">
    <property type="entry name" value="DUF4440"/>
</dbReference>
<evidence type="ECO:0000256" key="1">
    <source>
        <dbReference type="SAM" id="SignalP"/>
    </source>
</evidence>
<evidence type="ECO:0000259" key="2">
    <source>
        <dbReference type="Pfam" id="PF14534"/>
    </source>
</evidence>
<dbReference type="STRING" id="289370.SAMN05216602_1732"/>
<dbReference type="InterPro" id="IPR032710">
    <property type="entry name" value="NTF2-like_dom_sf"/>
</dbReference>
<accession>A0A1I3IHJ8</accession>
<protein>
    <recommendedName>
        <fullName evidence="2">DUF4440 domain-containing protein</fullName>
    </recommendedName>
</protein>
<gene>
    <name evidence="3" type="ORF">SAMN05216602_1732</name>
</gene>
<feature type="domain" description="DUF4440" evidence="2">
    <location>
        <begin position="31"/>
        <end position="138"/>
    </location>
</feature>
<dbReference type="Gene3D" id="3.10.450.50">
    <property type="match status" value="1"/>
</dbReference>
<dbReference type="OrthoDB" id="5383110at2"/>
<dbReference type="AlphaFoldDB" id="A0A1I3IHJ8"/>
<name>A0A1I3IHJ8_9GAMM</name>
<dbReference type="RefSeq" id="WP_074882261.1">
    <property type="nucleotide sequence ID" value="NZ_FORC01000001.1"/>
</dbReference>
<feature type="chain" id="PRO_5044372901" description="DUF4440 domain-containing protein" evidence="1">
    <location>
        <begin position="24"/>
        <end position="146"/>
    </location>
</feature>
<dbReference type="EMBL" id="FORC01000001">
    <property type="protein sequence ID" value="SFI47402.1"/>
    <property type="molecule type" value="Genomic_DNA"/>
</dbReference>
<keyword evidence="1" id="KW-0732">Signal</keyword>
<keyword evidence="4" id="KW-1185">Reference proteome</keyword>
<feature type="signal peptide" evidence="1">
    <location>
        <begin position="1"/>
        <end position="23"/>
    </location>
</feature>
<dbReference type="Pfam" id="PF14534">
    <property type="entry name" value="DUF4440"/>
    <property type="match status" value="1"/>
</dbReference>